<keyword evidence="5" id="KW-1185">Reference proteome</keyword>
<dbReference type="Pfam" id="PF00571">
    <property type="entry name" value="CBS"/>
    <property type="match status" value="2"/>
</dbReference>
<dbReference type="Proteomes" id="UP000179627">
    <property type="component" value="Unassembled WGS sequence"/>
</dbReference>
<dbReference type="OrthoDB" id="9789996at2"/>
<protein>
    <submittedName>
        <fullName evidence="4">CBS domain-containing protein</fullName>
    </submittedName>
</protein>
<feature type="domain" description="CBS" evidence="3">
    <location>
        <begin position="73"/>
        <end position="131"/>
    </location>
</feature>
<accession>A0A1S1QT23</accession>
<dbReference type="SMART" id="SM00116">
    <property type="entry name" value="CBS"/>
    <property type="match status" value="2"/>
</dbReference>
<dbReference type="AlphaFoldDB" id="A0A1S1QT23"/>
<proteinExistence type="predicted"/>
<dbReference type="PANTHER" id="PTHR43080:SF2">
    <property type="entry name" value="CBS DOMAIN-CONTAINING PROTEIN"/>
    <property type="match status" value="1"/>
</dbReference>
<gene>
    <name evidence="4" type="ORF">CC117_18655</name>
</gene>
<keyword evidence="1 2" id="KW-0129">CBS domain</keyword>
<dbReference type="InterPro" id="IPR051257">
    <property type="entry name" value="Diverse_CBS-Domain"/>
</dbReference>
<dbReference type="PANTHER" id="PTHR43080">
    <property type="entry name" value="CBS DOMAIN-CONTAINING PROTEIN CBSX3, MITOCHONDRIAL"/>
    <property type="match status" value="1"/>
</dbReference>
<dbReference type="Gene3D" id="3.10.580.10">
    <property type="entry name" value="CBS-domain"/>
    <property type="match status" value="1"/>
</dbReference>
<evidence type="ECO:0000256" key="1">
    <source>
        <dbReference type="ARBA" id="ARBA00023122"/>
    </source>
</evidence>
<dbReference type="SUPFAM" id="SSF54631">
    <property type="entry name" value="CBS-domain pair"/>
    <property type="match status" value="1"/>
</dbReference>
<evidence type="ECO:0000313" key="5">
    <source>
        <dbReference type="Proteomes" id="UP000179627"/>
    </source>
</evidence>
<comment type="caution">
    <text evidence="4">The sequence shown here is derived from an EMBL/GenBank/DDBJ whole genome shotgun (WGS) entry which is preliminary data.</text>
</comment>
<dbReference type="InterPro" id="IPR046342">
    <property type="entry name" value="CBS_dom_sf"/>
</dbReference>
<dbReference type="EMBL" id="MBLM01000118">
    <property type="protein sequence ID" value="OHV36202.1"/>
    <property type="molecule type" value="Genomic_DNA"/>
</dbReference>
<evidence type="ECO:0000259" key="3">
    <source>
        <dbReference type="PROSITE" id="PS51371"/>
    </source>
</evidence>
<dbReference type="CDD" id="cd04622">
    <property type="entry name" value="CBS_pair_HRP1_like"/>
    <property type="match status" value="1"/>
</dbReference>
<dbReference type="PROSITE" id="PS51371">
    <property type="entry name" value="CBS"/>
    <property type="match status" value="2"/>
</dbReference>
<name>A0A1S1QT23_9ACTN</name>
<evidence type="ECO:0000256" key="2">
    <source>
        <dbReference type="PROSITE-ProRule" id="PRU00703"/>
    </source>
</evidence>
<feature type="domain" description="CBS" evidence="3">
    <location>
        <begin position="8"/>
        <end position="65"/>
    </location>
</feature>
<dbReference type="RefSeq" id="WP_071085151.1">
    <property type="nucleotide sequence ID" value="NZ_MBLM01000118.1"/>
</dbReference>
<organism evidence="4 5">
    <name type="scientific">Parafrankia colletiae</name>
    <dbReference type="NCBI Taxonomy" id="573497"/>
    <lineage>
        <taxon>Bacteria</taxon>
        <taxon>Bacillati</taxon>
        <taxon>Actinomycetota</taxon>
        <taxon>Actinomycetes</taxon>
        <taxon>Frankiales</taxon>
        <taxon>Frankiaceae</taxon>
        <taxon>Parafrankia</taxon>
    </lineage>
</organism>
<dbReference type="InterPro" id="IPR000644">
    <property type="entry name" value="CBS_dom"/>
</dbReference>
<sequence length="144" mass="15292">MTTARDIMHGDAQCIGADESLTSAARMMRDLGVGALPICGADDRLGGIITDRDIVIHCLAEGKDPDSVRAGELGQGRPLYVRADADLDTVLEQMMSHRVMRMPVIDNKRLVGIISEADLARSLPGEKIGALVEAIKSGPADLPS</sequence>
<reference evidence="5" key="1">
    <citation type="submission" date="2016-07" db="EMBL/GenBank/DDBJ databases">
        <title>Sequence Frankia sp. strain CcI1.17.</title>
        <authorList>
            <person name="Ghodhbane-Gtari F."/>
            <person name="Swanson E."/>
            <person name="Gueddou A."/>
            <person name="Morris K."/>
            <person name="Hezbri K."/>
            <person name="Ktari A."/>
            <person name="Nouioui I."/>
            <person name="Abebe-Akele F."/>
            <person name="Simpson S."/>
            <person name="Thomas K."/>
            <person name="Gtari M."/>
            <person name="Tisa L.S."/>
            <person name="Hurst S."/>
        </authorList>
    </citation>
    <scope>NUCLEOTIDE SEQUENCE [LARGE SCALE GENOMIC DNA]</scope>
    <source>
        <strain evidence="5">Cc1.17</strain>
    </source>
</reference>
<evidence type="ECO:0000313" key="4">
    <source>
        <dbReference type="EMBL" id="OHV36202.1"/>
    </source>
</evidence>